<comment type="similarity">
    <text evidence="1">Belongs to the leucine-binding protein family.</text>
</comment>
<comment type="caution">
    <text evidence="4">The sequence shown here is derived from an EMBL/GenBank/DDBJ whole genome shotgun (WGS) entry which is preliminary data.</text>
</comment>
<reference evidence="4 5" key="1">
    <citation type="submission" date="2019-06" db="EMBL/GenBank/DDBJ databases">
        <title>Desulfobotulus mexicanus sp. nov., a novel sulfate-reducing bacterium isolated from the sediment of an alkaline crater lake in Mexico.</title>
        <authorList>
            <person name="Hirschler-Rea A."/>
        </authorList>
    </citation>
    <scope>NUCLEOTIDE SEQUENCE [LARGE SCALE GENOMIC DNA]</scope>
    <source>
        <strain evidence="4 5">PAR22N</strain>
    </source>
</reference>
<gene>
    <name evidence="4" type="ORF">FIM25_04790</name>
</gene>
<evidence type="ECO:0000256" key="2">
    <source>
        <dbReference type="ARBA" id="ARBA00022729"/>
    </source>
</evidence>
<dbReference type="PANTHER" id="PTHR47235:SF1">
    <property type="entry name" value="BLR6548 PROTEIN"/>
    <property type="match status" value="1"/>
</dbReference>
<name>A0A5Q4VCH1_9BACT</name>
<keyword evidence="2" id="KW-0732">Signal</keyword>
<feature type="domain" description="Leucine-binding protein" evidence="3">
    <location>
        <begin position="45"/>
        <end position="388"/>
    </location>
</feature>
<protein>
    <submittedName>
        <fullName evidence="4">ABC transporter substrate-binding protein</fullName>
    </submittedName>
</protein>
<dbReference type="InterPro" id="IPR028082">
    <property type="entry name" value="Peripla_BP_I"/>
</dbReference>
<accession>A0A5Q4VCH1</accession>
<sequence>MVTAMVLKKIYGSEKKYFSVLLYFLAFFIISAPAWSEEKKSLLSLGVSLPLTGQDSTQAVKWLHGMEAAISVVNHEGGIHQKQLRIITIDDGGDAVVRHNNLIQLTENEDIFGLIAAFGYNGTKDTLRIAEKNSTLFFGSNTSMKSSGPHVKSNIFTLRPDADLEMDLLVSRFIQDTGKRRISVVYIENEKGIEYINGVRKALEKRQQELLLAVPVSMENPKITSAIDNILVSSPDAIIIAADLNITNDFIKEIRQNRSDINLIAVGHTDPLELSEKLMNTGLGVVISQAVPFPFYRRIPIVNAYAAAVEAFKDQDSSIEMTFPGFEAYLNLQAFIYILKQSPSLDKASFIYTAQQQFETDLGGFRFSFSKNSHTGSNQIFLTQIAPGGFVTPIRNFSEVYEYHP</sequence>
<evidence type="ECO:0000259" key="3">
    <source>
        <dbReference type="Pfam" id="PF13458"/>
    </source>
</evidence>
<dbReference type="Proteomes" id="UP000321899">
    <property type="component" value="Unassembled WGS sequence"/>
</dbReference>
<dbReference type="InterPro" id="IPR028081">
    <property type="entry name" value="Leu-bd"/>
</dbReference>
<dbReference type="AlphaFoldDB" id="A0A5Q4VCH1"/>
<dbReference type="OrthoDB" id="9777352at2"/>
<dbReference type="PANTHER" id="PTHR47235">
    <property type="entry name" value="BLR6548 PROTEIN"/>
    <property type="match status" value="1"/>
</dbReference>
<proteinExistence type="inferred from homology"/>
<organism evidence="4 5">
    <name type="scientific">Desulfobotulus mexicanus</name>
    <dbReference type="NCBI Taxonomy" id="2586642"/>
    <lineage>
        <taxon>Bacteria</taxon>
        <taxon>Pseudomonadati</taxon>
        <taxon>Thermodesulfobacteriota</taxon>
        <taxon>Desulfobacteria</taxon>
        <taxon>Desulfobacterales</taxon>
        <taxon>Desulfobacteraceae</taxon>
        <taxon>Desulfobotulus</taxon>
    </lineage>
</organism>
<dbReference type="SUPFAM" id="SSF53822">
    <property type="entry name" value="Periplasmic binding protein-like I"/>
    <property type="match status" value="1"/>
</dbReference>
<evidence type="ECO:0000313" key="4">
    <source>
        <dbReference type="EMBL" id="TYT75404.1"/>
    </source>
</evidence>
<evidence type="ECO:0000313" key="5">
    <source>
        <dbReference type="Proteomes" id="UP000321899"/>
    </source>
</evidence>
<dbReference type="Pfam" id="PF13458">
    <property type="entry name" value="Peripla_BP_6"/>
    <property type="match status" value="1"/>
</dbReference>
<keyword evidence="5" id="KW-1185">Reference proteome</keyword>
<dbReference type="Gene3D" id="3.40.50.2300">
    <property type="match status" value="2"/>
</dbReference>
<dbReference type="EMBL" id="VDMB01000004">
    <property type="protein sequence ID" value="TYT75404.1"/>
    <property type="molecule type" value="Genomic_DNA"/>
</dbReference>
<evidence type="ECO:0000256" key="1">
    <source>
        <dbReference type="ARBA" id="ARBA00010062"/>
    </source>
</evidence>